<dbReference type="InterPro" id="IPR010770">
    <property type="entry name" value="Ecd"/>
</dbReference>
<dbReference type="Pfam" id="PF07093">
    <property type="entry name" value="SGT1"/>
    <property type="match status" value="1"/>
</dbReference>
<dbReference type="Proteomes" id="UP000694560">
    <property type="component" value="Unplaced"/>
</dbReference>
<reference evidence="2" key="2">
    <citation type="submission" date="2025-09" db="UniProtKB">
        <authorList>
            <consortium name="Ensembl"/>
        </authorList>
    </citation>
    <scope>IDENTIFICATION</scope>
</reference>
<feature type="region of interest" description="Disordered" evidence="1">
    <location>
        <begin position="29"/>
        <end position="50"/>
    </location>
</feature>
<keyword evidence="3" id="KW-1185">Reference proteome</keyword>
<evidence type="ECO:0000256" key="1">
    <source>
        <dbReference type="SAM" id="MobiDB-lite"/>
    </source>
</evidence>
<evidence type="ECO:0000313" key="3">
    <source>
        <dbReference type="Proteomes" id="UP000694560"/>
    </source>
</evidence>
<dbReference type="PANTHER" id="PTHR13060:SF0">
    <property type="entry name" value="PROTEIN ECDYSONELESS HOMOLOG"/>
    <property type="match status" value="1"/>
</dbReference>
<dbReference type="PANTHER" id="PTHR13060">
    <property type="entry name" value="SGT1 PROTEIN HSGT1 SUPPRESSOR OF GCR2"/>
    <property type="match status" value="1"/>
</dbReference>
<dbReference type="Ensembl" id="ENSMCST00000016501.1">
    <property type="protein sequence ID" value="ENSMCSP00000016091.1"/>
    <property type="gene ID" value="ENSMCSG00000010632.1"/>
</dbReference>
<dbReference type="AlphaFoldDB" id="A0A8C5U647"/>
<accession>A0A8C5U647</accession>
<feature type="region of interest" description="Disordered" evidence="1">
    <location>
        <begin position="534"/>
        <end position="570"/>
    </location>
</feature>
<reference evidence="2" key="1">
    <citation type="submission" date="2025-08" db="UniProtKB">
        <authorList>
            <consortium name="Ensembl"/>
        </authorList>
    </citation>
    <scope>IDENTIFICATION</scope>
</reference>
<dbReference type="GO" id="GO:0005634">
    <property type="term" value="C:nucleus"/>
    <property type="evidence" value="ECO:0007669"/>
    <property type="project" value="TreeGrafter"/>
</dbReference>
<protein>
    <submittedName>
        <fullName evidence="2">Ecdysoneless cell cycle regulator</fullName>
    </submittedName>
</protein>
<proteinExistence type="predicted"/>
<dbReference type="OrthoDB" id="27237at2759"/>
<name>A0A8C5U647_9PASS</name>
<sequence>MGSGEGRPTPRLHRCRGVCISSRPPRRRHRALLPRGRSAPRRDGGAARPAVPEDAVRYRLFAAAAAEGARQRALLRRCAETVLVRFAPLLAAYVWQRQPFRLRCVPGETPAHIGGTTLFGDNVEDEWFIVYLVREITREFPGLAAMIDDNDGEFLLIEAADFLPKWLNPENSENRVFFYKGELHIIPLSETPEQDCDLSAPCPTIPQALRLLSARSEEFLAAEPIRAAVYKRIDGYPEKIQASLHRAHCYLPAGIVAVLRQRPSLVAAAVQAFYLRDPADLRPCRRPFRTFPADQRVMALVTFTRCLYAQLVQQKFVPDRRSGYTLPAPSDPQYRAYELGMKLAHGFEILCSKSSEVAPDAKRNVLSGPLWERFLRSLKEKDYFKGELEGSAKYLELLHMAEDHFQQSVAVPENSVEVSPGDEILTLLQTISIDLKEFEKEATCLPPEDDDSWLDITPDALDQMLKETRNESLPLANEEEQNYDLETVAESMKAFVSKVSTHEGAEMPWSSDESHVTFDVDSFTKALDRILGADSEELDSDDLDEEEEFDLSDGDDEDLDAGNQRQDQKVSPNELIGSLKSYMSEMDRELAQTNVGKSFTTQKRGVSILTCDGGPDSEAEDAELAPVDVDMNLVANLLDSYSAQAGLAGPTSNILQSMGVYLPENTDHTGLSSRAAQ</sequence>
<organism evidence="2 3">
    <name type="scientific">Malurus cyaneus samueli</name>
    <dbReference type="NCBI Taxonomy" id="2593467"/>
    <lineage>
        <taxon>Eukaryota</taxon>
        <taxon>Metazoa</taxon>
        <taxon>Chordata</taxon>
        <taxon>Craniata</taxon>
        <taxon>Vertebrata</taxon>
        <taxon>Euteleostomi</taxon>
        <taxon>Archelosauria</taxon>
        <taxon>Archosauria</taxon>
        <taxon>Dinosauria</taxon>
        <taxon>Saurischia</taxon>
        <taxon>Theropoda</taxon>
        <taxon>Coelurosauria</taxon>
        <taxon>Aves</taxon>
        <taxon>Neognathae</taxon>
        <taxon>Neoaves</taxon>
        <taxon>Telluraves</taxon>
        <taxon>Australaves</taxon>
        <taxon>Passeriformes</taxon>
        <taxon>Meliphagoidea</taxon>
        <taxon>Maluridae</taxon>
        <taxon>Malurus</taxon>
    </lineage>
</organism>
<feature type="compositionally biased region" description="Acidic residues" evidence="1">
    <location>
        <begin position="534"/>
        <end position="560"/>
    </location>
</feature>
<evidence type="ECO:0000313" key="2">
    <source>
        <dbReference type="Ensembl" id="ENSMCSP00000016091.1"/>
    </source>
</evidence>